<dbReference type="RefSeq" id="WP_104388253.1">
    <property type="nucleotide sequence ID" value="NZ_PGEM01000088.1"/>
</dbReference>
<feature type="region of interest" description="Disordered" evidence="1">
    <location>
        <begin position="1"/>
        <end position="34"/>
    </location>
</feature>
<comment type="caution">
    <text evidence="3">The sequence shown here is derived from an EMBL/GenBank/DDBJ whole genome shotgun (WGS) entry which is preliminary data.</text>
</comment>
<dbReference type="SUPFAM" id="SSF56436">
    <property type="entry name" value="C-type lectin-like"/>
    <property type="match status" value="1"/>
</dbReference>
<feature type="compositionally biased region" description="Polar residues" evidence="1">
    <location>
        <begin position="1"/>
        <end position="21"/>
    </location>
</feature>
<name>A0A2S6CT16_9CYAN</name>
<accession>A0A2S6CT16</accession>
<dbReference type="InterPro" id="IPR051043">
    <property type="entry name" value="Sulfatase_Mod_Factor_Kinase"/>
</dbReference>
<evidence type="ECO:0000313" key="3">
    <source>
        <dbReference type="EMBL" id="PPJ62918.1"/>
    </source>
</evidence>
<reference evidence="3 4" key="1">
    <citation type="submission" date="2018-02" db="EMBL/GenBank/DDBJ databases">
        <title>Discovery of a pederin family compound in a non-symbiotic bloom-forming cyanobacterium.</title>
        <authorList>
            <person name="Kust A."/>
            <person name="Mares J."/>
            <person name="Jokela J."/>
            <person name="Urajova P."/>
            <person name="Hajek J."/>
            <person name="Saurav K."/>
            <person name="Voracova K."/>
            <person name="Fewer D.P."/>
            <person name="Haapaniemi E."/>
            <person name="Permi P."/>
            <person name="Rehakova K."/>
            <person name="Sivonen K."/>
            <person name="Hrouzek P."/>
        </authorList>
    </citation>
    <scope>NUCLEOTIDE SEQUENCE [LARGE SCALE GENOMIC DNA]</scope>
    <source>
        <strain evidence="3 4">CHARLIE-1</strain>
    </source>
</reference>
<dbReference type="GO" id="GO:0120147">
    <property type="term" value="F:formylglycine-generating oxidase activity"/>
    <property type="evidence" value="ECO:0007669"/>
    <property type="project" value="TreeGrafter"/>
</dbReference>
<dbReference type="OrthoDB" id="9768004at2"/>
<evidence type="ECO:0000313" key="4">
    <source>
        <dbReference type="Proteomes" id="UP000239589"/>
    </source>
</evidence>
<dbReference type="InterPro" id="IPR016187">
    <property type="entry name" value="CTDL_fold"/>
</dbReference>
<evidence type="ECO:0000256" key="1">
    <source>
        <dbReference type="SAM" id="MobiDB-lite"/>
    </source>
</evidence>
<dbReference type="InterPro" id="IPR042095">
    <property type="entry name" value="SUMF_sf"/>
</dbReference>
<gene>
    <name evidence="3" type="ORF">CUN59_13040</name>
</gene>
<protein>
    <recommendedName>
        <fullName evidence="2">Sulfatase-modifying factor enzyme-like domain-containing protein</fullName>
    </recommendedName>
</protein>
<dbReference type="Proteomes" id="UP000239589">
    <property type="component" value="Unassembled WGS sequence"/>
</dbReference>
<proteinExistence type="predicted"/>
<sequence>MNDNQLKNHAWSDENSGNQTHSVKEKEGTHTNPWGLVDMHGNVWEWCADSWTDNIAELPKNGKPYINTSQFNKSLRGCSWNNNRAYYLAGYRNFSNAGIVYNLNGFRVVCL</sequence>
<dbReference type="PANTHER" id="PTHR23150">
    <property type="entry name" value="SULFATASE MODIFYING FACTOR 1, 2"/>
    <property type="match status" value="1"/>
</dbReference>
<dbReference type="PANTHER" id="PTHR23150:SF19">
    <property type="entry name" value="FORMYLGLYCINE-GENERATING ENZYME"/>
    <property type="match status" value="1"/>
</dbReference>
<dbReference type="Pfam" id="PF03781">
    <property type="entry name" value="FGE-sulfatase"/>
    <property type="match status" value="1"/>
</dbReference>
<dbReference type="EMBL" id="PGEM01000088">
    <property type="protein sequence ID" value="PPJ62918.1"/>
    <property type="molecule type" value="Genomic_DNA"/>
</dbReference>
<dbReference type="Gene3D" id="3.90.1580.10">
    <property type="entry name" value="paralog of FGE (formylglycine-generating enzyme)"/>
    <property type="match status" value="1"/>
</dbReference>
<dbReference type="AlphaFoldDB" id="A0A2S6CT16"/>
<organism evidence="3 4">
    <name type="scientific">Cuspidothrix issatschenkoi CHARLIE-1</name>
    <dbReference type="NCBI Taxonomy" id="2052836"/>
    <lineage>
        <taxon>Bacteria</taxon>
        <taxon>Bacillati</taxon>
        <taxon>Cyanobacteriota</taxon>
        <taxon>Cyanophyceae</taxon>
        <taxon>Nostocales</taxon>
        <taxon>Aphanizomenonaceae</taxon>
        <taxon>Cuspidothrix</taxon>
    </lineage>
</organism>
<feature type="domain" description="Sulfatase-modifying factor enzyme-like" evidence="2">
    <location>
        <begin position="7"/>
        <end position="109"/>
    </location>
</feature>
<evidence type="ECO:0000259" key="2">
    <source>
        <dbReference type="Pfam" id="PF03781"/>
    </source>
</evidence>
<dbReference type="InterPro" id="IPR005532">
    <property type="entry name" value="SUMF_dom"/>
</dbReference>
<keyword evidence="4" id="KW-1185">Reference proteome</keyword>